<dbReference type="EMBL" id="KL584974">
    <property type="protein sequence ID" value="KEQ89939.1"/>
    <property type="molecule type" value="Genomic_DNA"/>
</dbReference>
<feature type="region of interest" description="Disordered" evidence="1">
    <location>
        <begin position="325"/>
        <end position="352"/>
    </location>
</feature>
<evidence type="ECO:0000313" key="3">
    <source>
        <dbReference type="EMBL" id="KEQ89939.1"/>
    </source>
</evidence>
<dbReference type="GO" id="GO:0015631">
    <property type="term" value="F:tubulin binding"/>
    <property type="evidence" value="ECO:0007669"/>
    <property type="project" value="TreeGrafter"/>
</dbReference>
<dbReference type="GeneID" id="40744701"/>
<feature type="region of interest" description="Disordered" evidence="1">
    <location>
        <begin position="366"/>
        <end position="406"/>
    </location>
</feature>
<feature type="compositionally biased region" description="Polar residues" evidence="1">
    <location>
        <begin position="731"/>
        <end position="745"/>
    </location>
</feature>
<dbReference type="Pfam" id="PF12814">
    <property type="entry name" value="Mcp5_PH"/>
    <property type="match status" value="1"/>
</dbReference>
<dbReference type="InterPro" id="IPR024774">
    <property type="entry name" value="PH_dom-Mcp5-type"/>
</dbReference>
<reference evidence="3 4" key="1">
    <citation type="journal article" date="2014" name="BMC Genomics">
        <title>Genome sequencing of four Aureobasidium pullulans varieties: biotechnological potential, stress tolerance, and description of new species.</title>
        <authorList>
            <person name="Gostin Ar C."/>
            <person name="Ohm R.A."/>
            <person name="Kogej T."/>
            <person name="Sonjak S."/>
            <person name="Turk M."/>
            <person name="Zajc J."/>
            <person name="Zalar P."/>
            <person name="Grube M."/>
            <person name="Sun H."/>
            <person name="Han J."/>
            <person name="Sharma A."/>
            <person name="Chiniquy J."/>
            <person name="Ngan C.Y."/>
            <person name="Lipzen A."/>
            <person name="Barry K."/>
            <person name="Grigoriev I.V."/>
            <person name="Gunde-Cimerman N."/>
        </authorList>
    </citation>
    <scope>NUCLEOTIDE SEQUENCE [LARGE SCALE GENOMIC DNA]</scope>
    <source>
        <strain evidence="3 4">EXF-150</strain>
    </source>
</reference>
<protein>
    <recommendedName>
        <fullName evidence="2">Pleckstrin homology domain-containing protein</fullName>
    </recommendedName>
</protein>
<dbReference type="GO" id="GO:0000226">
    <property type="term" value="P:microtubule cytoskeleton organization"/>
    <property type="evidence" value="ECO:0007669"/>
    <property type="project" value="TreeGrafter"/>
</dbReference>
<feature type="compositionally biased region" description="Polar residues" evidence="1">
    <location>
        <begin position="390"/>
        <end position="403"/>
    </location>
</feature>
<feature type="compositionally biased region" description="Pro residues" evidence="1">
    <location>
        <begin position="1054"/>
        <end position="1067"/>
    </location>
</feature>
<feature type="region of interest" description="Disordered" evidence="1">
    <location>
        <begin position="1"/>
        <end position="53"/>
    </location>
</feature>
<feature type="region of interest" description="Disordered" evidence="1">
    <location>
        <begin position="1023"/>
        <end position="1153"/>
    </location>
</feature>
<evidence type="ECO:0000313" key="4">
    <source>
        <dbReference type="Proteomes" id="UP000030706"/>
    </source>
</evidence>
<feature type="compositionally biased region" description="Low complexity" evidence="1">
    <location>
        <begin position="367"/>
        <end position="382"/>
    </location>
</feature>
<feature type="compositionally biased region" description="Pro residues" evidence="1">
    <location>
        <begin position="1027"/>
        <end position="1037"/>
    </location>
</feature>
<feature type="region of interest" description="Disordered" evidence="1">
    <location>
        <begin position="691"/>
        <end position="822"/>
    </location>
</feature>
<dbReference type="GO" id="GO:0005938">
    <property type="term" value="C:cell cortex"/>
    <property type="evidence" value="ECO:0007669"/>
    <property type="project" value="InterPro"/>
</dbReference>
<feature type="compositionally biased region" description="Low complexity" evidence="1">
    <location>
        <begin position="704"/>
        <end position="718"/>
    </location>
</feature>
<evidence type="ECO:0000256" key="1">
    <source>
        <dbReference type="SAM" id="MobiDB-lite"/>
    </source>
</evidence>
<proteinExistence type="predicted"/>
<organism evidence="3 4">
    <name type="scientific">Aureobasidium pullulans EXF-150</name>
    <dbReference type="NCBI Taxonomy" id="1043002"/>
    <lineage>
        <taxon>Eukaryota</taxon>
        <taxon>Fungi</taxon>
        <taxon>Dikarya</taxon>
        <taxon>Ascomycota</taxon>
        <taxon>Pezizomycotina</taxon>
        <taxon>Dothideomycetes</taxon>
        <taxon>Dothideomycetidae</taxon>
        <taxon>Dothideales</taxon>
        <taxon>Saccotheciaceae</taxon>
        <taxon>Aureobasidium</taxon>
    </lineage>
</organism>
<dbReference type="GO" id="GO:0032065">
    <property type="term" value="P:maintenance of protein location in cell cortex"/>
    <property type="evidence" value="ECO:0007669"/>
    <property type="project" value="InterPro"/>
</dbReference>
<dbReference type="HOGENOM" id="CLU_006265_0_0_1"/>
<dbReference type="GO" id="GO:0005739">
    <property type="term" value="C:mitochondrion"/>
    <property type="evidence" value="ECO:0007669"/>
    <property type="project" value="TreeGrafter"/>
</dbReference>
<feature type="region of interest" description="Disordered" evidence="1">
    <location>
        <begin position="163"/>
        <end position="197"/>
    </location>
</feature>
<feature type="region of interest" description="Disordered" evidence="1">
    <location>
        <begin position="1171"/>
        <end position="1190"/>
    </location>
</feature>
<feature type="domain" description="Pleckstrin homology" evidence="2">
    <location>
        <begin position="885"/>
        <end position="1021"/>
    </location>
</feature>
<feature type="compositionally biased region" description="Acidic residues" evidence="1">
    <location>
        <begin position="279"/>
        <end position="294"/>
    </location>
</feature>
<dbReference type="AlphaFoldDB" id="A0A074Y1Y3"/>
<dbReference type="PANTHER" id="PTHR28190:SF2">
    <property type="entry name" value="MIGRATION PROTEIN, PUTATIVE (AFU_ORTHOLOGUE AFUA_2G07730)-RELATED"/>
    <property type="match status" value="1"/>
</dbReference>
<feature type="region of interest" description="Disordered" evidence="1">
    <location>
        <begin position="559"/>
        <end position="608"/>
    </location>
</feature>
<dbReference type="GO" id="GO:0005543">
    <property type="term" value="F:phospholipid binding"/>
    <property type="evidence" value="ECO:0007669"/>
    <property type="project" value="InterPro"/>
</dbReference>
<dbReference type="OrthoDB" id="2149224at2759"/>
<name>A0A074Y1Y3_AURPU</name>
<feature type="compositionally biased region" description="Polar residues" evidence="1">
    <location>
        <begin position="250"/>
        <end position="259"/>
    </location>
</feature>
<sequence>MSTDYFQYGALASPARTPEHTPPELSLSKPASRGRKHRDFSTKSAPLPSFDTSETHDANAHAFDANRFTPTLHASLVSEILSLRRELDSKHQFIDNLEESLKTAHTENENLSGQVRESTKKTRQLEQKFKLLENGTFDAVEGLLGERDNVKVANQELRNKLETAGKRAKSLEEENTKTRDAWEKERNSWKNEKRQLEQRVHISETRLRSVVEEVRTQHLASQVQQKSEDTSGDSDVASIRSYRRSRHARNQSSMSTRSLAPSVASGRRPGMTSLANELNSDDEDYDTEDLEGDDEDLPLFAENRSSINSRASAISDRKAKKILGLTINNSSDPSTEADGSRAPSTESLRTPSFAERFGLQMAKMNFRSSDASRASSRSTSPARQKDEFASESSKISTGDQNTEAEAAAVPTQLKPVAQGLQSKLPNLLTSDRLAEAPISPPDTPQYVVHEDARNEPSKKPVYQSASTQTDLAVAGDLASRRSTIMAPIEVLPIPAITIQPPMSPRAGEGVLPPGMRSSAVQTEAAVTTPMLDAGVQTEEIRIDRRPIKLPPHLLPSALENGNDRKSESVAGQEVQPASKHRLIMHRSTFSKDGNRLPLKPIDLPPPRLRSVSIENHQQSEADSLQETPPQWYADTDMNDRLAESSDDMKAIFGNMPGIVRPSVRSLFNGPPKTVPENRAISPANFVLSSERQSAFAHGKRMGSDDSSTQSRPSSSRGTAHAGRAGPFFNSYDRTSSRPNSASSHGVQAPPPPFPIPGRMSSRPPSNDGPRSPTGRDAYSMRSRRSSKDSRIAPDGGLRKVQSSGTMRSNARMSPRRRRRAPHLEPIQSMAFETPPKDNLLLPGIVTPTREDFGVPNEAQYVLDSPDFDQDSAVEEEEEKSQDNVIVDAIAATMVGEWMWKYVRRRRSFGLGESRADQTDEGATSGVRHKRWVWLSPYEHTVMWSSKQPNSGPALLGKAGRKLVIKSVLDVKDTTPLHKSASHEPIFDRSILIITPERALKLTASNRERHYLWLTALSFLAQSGRGPPQVPRISPAPEPAQGHDQKRRSSLMPGYVPPAKPAFGPAPPSVRVEAHQRMGTADSTAPPNISRFAGGRHQRKRSSTNPQFSAANSSNEGSMTASSAFARRASNTATLQPTVNAPARPSLRSSDRKSSIGTVRMDAFIGHQGYSVDQTSQARRRGDGSTQDMMAGKGYMFGENLEVDPFEEF</sequence>
<dbReference type="InterPro" id="IPR053005">
    <property type="entry name" value="Nuclear_Pos-Cytoskel_Interact"/>
</dbReference>
<gene>
    <name evidence="3" type="ORF">M438DRAFT_309810</name>
</gene>
<dbReference type="STRING" id="1043002.A0A074Y1Y3"/>
<dbReference type="PANTHER" id="PTHR28190">
    <property type="entry name" value="NUCLEAR MIGRATION PROTEIN NUM1"/>
    <property type="match status" value="1"/>
</dbReference>
<dbReference type="RefSeq" id="XP_029766126.1">
    <property type="nucleotide sequence ID" value="XM_029902395.1"/>
</dbReference>
<accession>A0A074Y1Y3</accession>
<feature type="compositionally biased region" description="Polar residues" evidence="1">
    <location>
        <begin position="1102"/>
        <end position="1138"/>
    </location>
</feature>
<dbReference type="Proteomes" id="UP000030706">
    <property type="component" value="Unassembled WGS sequence"/>
</dbReference>
<evidence type="ECO:0000259" key="2">
    <source>
        <dbReference type="Pfam" id="PF12814"/>
    </source>
</evidence>
<feature type="region of interest" description="Disordered" evidence="1">
    <location>
        <begin position="218"/>
        <end position="294"/>
    </location>
</feature>
<keyword evidence="4" id="KW-1185">Reference proteome</keyword>
<dbReference type="SUPFAM" id="SSF50729">
    <property type="entry name" value="PH domain-like"/>
    <property type="match status" value="1"/>
</dbReference>